<gene>
    <name evidence="1" type="ORF">MKQ68_02780</name>
</gene>
<evidence type="ECO:0000313" key="2">
    <source>
        <dbReference type="Proteomes" id="UP001162741"/>
    </source>
</evidence>
<name>A0ABY6J6U1_9BACT</name>
<dbReference type="EMBL" id="CP107006">
    <property type="protein sequence ID" value="UYQ94016.1"/>
    <property type="molecule type" value="Genomic_DNA"/>
</dbReference>
<reference evidence="1" key="1">
    <citation type="submission" date="2022-10" db="EMBL/GenBank/DDBJ databases">
        <title>Chitinophaga sp. nov., isolated from soil.</title>
        <authorList>
            <person name="Jeon C.O."/>
        </authorList>
    </citation>
    <scope>NUCLEOTIDE SEQUENCE</scope>
    <source>
        <strain evidence="1">R8</strain>
    </source>
</reference>
<proteinExistence type="predicted"/>
<protein>
    <submittedName>
        <fullName evidence="1">Uncharacterized protein</fullName>
    </submittedName>
</protein>
<dbReference type="RefSeq" id="WP_264281982.1">
    <property type="nucleotide sequence ID" value="NZ_CP107006.1"/>
</dbReference>
<organism evidence="1 2">
    <name type="scientific">Chitinophaga horti</name>
    <dbReference type="NCBI Taxonomy" id="2920382"/>
    <lineage>
        <taxon>Bacteria</taxon>
        <taxon>Pseudomonadati</taxon>
        <taxon>Bacteroidota</taxon>
        <taxon>Chitinophagia</taxon>
        <taxon>Chitinophagales</taxon>
        <taxon>Chitinophagaceae</taxon>
        <taxon>Chitinophaga</taxon>
    </lineage>
</organism>
<sequence length="72" mass="8307">MIEIKPSLPKLDDERILSAAAFVKLFERDRHAIESAKFIAPKLGSENIAGYVRVKFKQKPRVNYDFTKLKTK</sequence>
<evidence type="ECO:0000313" key="1">
    <source>
        <dbReference type="EMBL" id="UYQ94016.1"/>
    </source>
</evidence>
<dbReference type="Proteomes" id="UP001162741">
    <property type="component" value="Chromosome"/>
</dbReference>
<accession>A0ABY6J6U1</accession>
<keyword evidence="2" id="KW-1185">Reference proteome</keyword>